<dbReference type="Pfam" id="PF01435">
    <property type="entry name" value="Peptidase_M48"/>
    <property type="match status" value="1"/>
</dbReference>
<feature type="binding site" evidence="11">
    <location>
        <position position="130"/>
    </location>
    <ligand>
        <name>Zn(2+)</name>
        <dbReference type="ChEBI" id="CHEBI:29105"/>
        <note>catalytic</note>
    </ligand>
</feature>
<feature type="transmembrane region" description="Helical" evidence="11">
    <location>
        <begin position="177"/>
        <end position="201"/>
    </location>
</feature>
<keyword evidence="5 11" id="KW-0479">Metal-binding</keyword>
<dbReference type="CDD" id="cd07336">
    <property type="entry name" value="M48B_HtpX_like"/>
    <property type="match status" value="1"/>
</dbReference>
<keyword evidence="14" id="KW-1185">Reference proteome</keyword>
<dbReference type="InterPro" id="IPR022919">
    <property type="entry name" value="Pept_M48_protease_HtpX"/>
</dbReference>
<evidence type="ECO:0000256" key="8">
    <source>
        <dbReference type="ARBA" id="ARBA00022989"/>
    </source>
</evidence>
<feature type="domain" description="Peptidase M48" evidence="12">
    <location>
        <begin position="64"/>
        <end position="279"/>
    </location>
</feature>
<feature type="binding site" evidence="11">
    <location>
        <position position="206"/>
    </location>
    <ligand>
        <name>Zn(2+)</name>
        <dbReference type="ChEBI" id="CHEBI:29105"/>
        <note>catalytic</note>
    </ligand>
</feature>
<comment type="subcellular location">
    <subcellularLocation>
        <location evidence="11">Cell membrane</location>
        <topology evidence="11">Multi-pass membrane protein</topology>
    </subcellularLocation>
</comment>
<evidence type="ECO:0000256" key="9">
    <source>
        <dbReference type="ARBA" id="ARBA00023049"/>
    </source>
</evidence>
<keyword evidence="4 11" id="KW-0812">Transmembrane</keyword>
<evidence type="ECO:0000256" key="2">
    <source>
        <dbReference type="ARBA" id="ARBA00022475"/>
    </source>
</evidence>
<name>F6BAD7_METIK</name>
<dbReference type="OrthoDB" id="28389at2157"/>
<dbReference type="InterPro" id="IPR050083">
    <property type="entry name" value="HtpX_protease"/>
</dbReference>
<dbReference type="GO" id="GO:0008270">
    <property type="term" value="F:zinc ion binding"/>
    <property type="evidence" value="ECO:0007669"/>
    <property type="project" value="UniProtKB-UniRule"/>
</dbReference>
<sequence length="292" mass="32349">MFLENVKTIILLAVLTGMLYGICYLLHIPPVFAIIIALVPNLIAYFFCDKFVLWSYNARIVDEHEMPQLHRMVEKIAIKAGIPKPRVAIIETPTPNAFATGRSPKNAVVAVTTGILNLLTPEELEGVIAHEIGHIVHRDILISSIVATIAGAIMYIADWLQWSLLFGFGRDEEEESPLSLIATLAFMILAPIAATLIQLAISRQREFYADEEGGRLSNPIYLANALAKLEKGVAVYPMEKGSPSTAHMFIVNPFKGEAIAKLFSTHPPTEERIKRLLELARKMGIYTPTIGY</sequence>
<gene>
    <name evidence="11" type="primary">htpX</name>
    <name evidence="13" type="ordered locus">Metig_0271</name>
</gene>
<keyword evidence="8 11" id="KW-1133">Transmembrane helix</keyword>
<evidence type="ECO:0000313" key="14">
    <source>
        <dbReference type="Proteomes" id="UP000009227"/>
    </source>
</evidence>
<keyword evidence="9 11" id="KW-0482">Metalloprotease</keyword>
<evidence type="ECO:0000256" key="7">
    <source>
        <dbReference type="ARBA" id="ARBA00022833"/>
    </source>
</evidence>
<evidence type="ECO:0000256" key="10">
    <source>
        <dbReference type="ARBA" id="ARBA00023136"/>
    </source>
</evidence>
<evidence type="ECO:0000259" key="12">
    <source>
        <dbReference type="Pfam" id="PF01435"/>
    </source>
</evidence>
<dbReference type="GeneID" id="10643106"/>
<dbReference type="Proteomes" id="UP000009227">
    <property type="component" value="Chromosome"/>
</dbReference>
<dbReference type="GO" id="GO:0006508">
    <property type="term" value="P:proteolysis"/>
    <property type="evidence" value="ECO:0007669"/>
    <property type="project" value="UniProtKB-KW"/>
</dbReference>
<dbReference type="PANTHER" id="PTHR43221">
    <property type="entry name" value="PROTEASE HTPX"/>
    <property type="match status" value="1"/>
</dbReference>
<evidence type="ECO:0000256" key="5">
    <source>
        <dbReference type="ARBA" id="ARBA00022723"/>
    </source>
</evidence>
<dbReference type="Gene3D" id="3.30.2010.10">
    <property type="entry name" value="Metalloproteases ('zincins'), catalytic domain"/>
    <property type="match status" value="1"/>
</dbReference>
<dbReference type="EMBL" id="CP002737">
    <property type="protein sequence ID" value="AEF95827.1"/>
    <property type="molecule type" value="Genomic_DNA"/>
</dbReference>
<feature type="transmembrane region" description="Helical" evidence="11">
    <location>
        <begin position="140"/>
        <end position="157"/>
    </location>
</feature>
<comment type="similarity">
    <text evidence="1 11">Belongs to the peptidase M48B family.</text>
</comment>
<dbReference type="HOGENOM" id="CLU_042266_3_0_2"/>
<dbReference type="InterPro" id="IPR001915">
    <property type="entry name" value="Peptidase_M48"/>
</dbReference>
<protein>
    <recommendedName>
        <fullName evidence="11">Protease HtpX homolog</fullName>
        <ecNumber evidence="11">3.4.24.-</ecNumber>
    </recommendedName>
</protein>
<dbReference type="GO" id="GO:0005886">
    <property type="term" value="C:plasma membrane"/>
    <property type="evidence" value="ECO:0007669"/>
    <property type="project" value="UniProtKB-SubCell"/>
</dbReference>
<keyword evidence="10 11" id="KW-0472">Membrane</keyword>
<dbReference type="RefSeq" id="WP_013798436.1">
    <property type="nucleotide sequence ID" value="NC_015562.1"/>
</dbReference>
<dbReference type="GO" id="GO:0004222">
    <property type="term" value="F:metalloendopeptidase activity"/>
    <property type="evidence" value="ECO:0007669"/>
    <property type="project" value="UniProtKB-UniRule"/>
</dbReference>
<comment type="cofactor">
    <cofactor evidence="11">
        <name>Zn(2+)</name>
        <dbReference type="ChEBI" id="CHEBI:29105"/>
    </cofactor>
    <text evidence="11">Binds 1 zinc ion per subunit.</text>
</comment>
<dbReference type="EC" id="3.4.24.-" evidence="11"/>
<keyword evidence="7 11" id="KW-0862">Zinc</keyword>
<keyword evidence="3 11" id="KW-0645">Protease</keyword>
<evidence type="ECO:0000313" key="13">
    <source>
        <dbReference type="EMBL" id="AEF95827.1"/>
    </source>
</evidence>
<organism evidence="14">
    <name type="scientific">Methanotorris igneus (strain DSM 5666 / JCM 11834 / Kol 5)</name>
    <dbReference type="NCBI Taxonomy" id="880724"/>
    <lineage>
        <taxon>Archaea</taxon>
        <taxon>Methanobacteriati</taxon>
        <taxon>Methanobacteriota</taxon>
        <taxon>Methanomada group</taxon>
        <taxon>Methanococci</taxon>
        <taxon>Methanococcales</taxon>
        <taxon>Methanocaldococcaceae</taxon>
        <taxon>Methanotorris</taxon>
    </lineage>
</organism>
<dbReference type="PANTHER" id="PTHR43221:SF2">
    <property type="entry name" value="PROTEASE HTPX HOMOLOG"/>
    <property type="match status" value="1"/>
</dbReference>
<dbReference type="STRING" id="880724.Metig_0271"/>
<evidence type="ECO:0000256" key="1">
    <source>
        <dbReference type="ARBA" id="ARBA00009779"/>
    </source>
</evidence>
<keyword evidence="2 11" id="KW-1003">Cell membrane</keyword>
<evidence type="ECO:0000256" key="4">
    <source>
        <dbReference type="ARBA" id="ARBA00022692"/>
    </source>
</evidence>
<feature type="transmembrane region" description="Helical" evidence="11">
    <location>
        <begin position="31"/>
        <end position="48"/>
    </location>
</feature>
<reference evidence="13 14" key="1">
    <citation type="submission" date="2011-05" db="EMBL/GenBank/DDBJ databases">
        <title>Complete sequence of Methanotorris igneus Kol 5.</title>
        <authorList>
            <consortium name="US DOE Joint Genome Institute"/>
            <person name="Lucas S."/>
            <person name="Han J."/>
            <person name="Lapidus A."/>
            <person name="Cheng J.-F."/>
            <person name="Goodwin L."/>
            <person name="Pitluck S."/>
            <person name="Peters L."/>
            <person name="Mikhailova N."/>
            <person name="Chertkov O."/>
            <person name="Han C."/>
            <person name="Tapia R."/>
            <person name="Land M."/>
            <person name="Hauser L."/>
            <person name="Kyrpides N."/>
            <person name="Ivanova N."/>
            <person name="Pagani I."/>
            <person name="Sieprawska-Lupa M."/>
            <person name="Whitman W."/>
            <person name="Woyke T."/>
        </authorList>
    </citation>
    <scope>NUCLEOTIDE SEQUENCE [LARGE SCALE GENOMIC DNA]</scope>
    <source>
        <strain evidence="14">DSM 5666 / JCM 11834 / Kol 5</strain>
    </source>
</reference>
<evidence type="ECO:0000256" key="6">
    <source>
        <dbReference type="ARBA" id="ARBA00022801"/>
    </source>
</evidence>
<feature type="active site" evidence="11">
    <location>
        <position position="131"/>
    </location>
</feature>
<evidence type="ECO:0000256" key="3">
    <source>
        <dbReference type="ARBA" id="ARBA00022670"/>
    </source>
</evidence>
<dbReference type="AlphaFoldDB" id="F6BAD7"/>
<dbReference type="KEGG" id="mig:Metig_0271"/>
<keyword evidence="6 11" id="KW-0378">Hydrolase</keyword>
<feature type="binding site" evidence="11">
    <location>
        <position position="134"/>
    </location>
    <ligand>
        <name>Zn(2+)</name>
        <dbReference type="ChEBI" id="CHEBI:29105"/>
        <note>catalytic</note>
    </ligand>
</feature>
<evidence type="ECO:0000256" key="11">
    <source>
        <dbReference type="HAMAP-Rule" id="MF_00188"/>
    </source>
</evidence>
<accession>F6BAD7</accession>
<proteinExistence type="inferred from homology"/>
<dbReference type="HAMAP" id="MF_00188">
    <property type="entry name" value="Pept_M48_protease_HtpX"/>
    <property type="match status" value="1"/>
</dbReference>